<protein>
    <recommendedName>
        <fullName evidence="1">HNH nuclease domain-containing protein</fullName>
    </recommendedName>
</protein>
<dbReference type="EMBL" id="WELI01000001">
    <property type="protein sequence ID" value="KAB7733337.1"/>
    <property type="molecule type" value="Genomic_DNA"/>
</dbReference>
<sequence>MLDAPKSDYVTSKSGRIFEHRLVMSQKLGRPLFPYEQVHHKNGVRSDNRIENLELWSKNQPIGGRVRDLIIWAKEILDLYGSEESNF</sequence>
<proteinExistence type="predicted"/>
<dbReference type="Pfam" id="PF13392">
    <property type="entry name" value="HNH_3"/>
    <property type="match status" value="1"/>
</dbReference>
<dbReference type="SUPFAM" id="SSF54060">
    <property type="entry name" value="His-Me finger endonucleases"/>
    <property type="match status" value="1"/>
</dbReference>
<reference evidence="2 3" key="1">
    <citation type="submission" date="2019-10" db="EMBL/GenBank/DDBJ databases">
        <title>Rudanella paleaurantiibacter sp. nov., isolated from sludge.</title>
        <authorList>
            <person name="Xu S.Q."/>
        </authorList>
    </citation>
    <scope>NUCLEOTIDE SEQUENCE [LARGE SCALE GENOMIC DNA]</scope>
    <source>
        <strain evidence="2 3">HX-22-17</strain>
    </source>
</reference>
<accession>A0A7J5U6W5</accession>
<evidence type="ECO:0000313" key="3">
    <source>
        <dbReference type="Proteomes" id="UP000488299"/>
    </source>
</evidence>
<dbReference type="InterPro" id="IPR044925">
    <property type="entry name" value="His-Me_finger_sf"/>
</dbReference>
<dbReference type="AlphaFoldDB" id="A0A7J5U6W5"/>
<name>A0A7J5U6W5_9BACT</name>
<dbReference type="InterPro" id="IPR003615">
    <property type="entry name" value="HNH_nuc"/>
</dbReference>
<comment type="caution">
    <text evidence="2">The sequence shown here is derived from an EMBL/GenBank/DDBJ whole genome shotgun (WGS) entry which is preliminary data.</text>
</comment>
<gene>
    <name evidence="2" type="ORF">F5984_04365</name>
</gene>
<evidence type="ECO:0000313" key="2">
    <source>
        <dbReference type="EMBL" id="KAB7733337.1"/>
    </source>
</evidence>
<dbReference type="Proteomes" id="UP000488299">
    <property type="component" value="Unassembled WGS sequence"/>
</dbReference>
<organism evidence="2 3">
    <name type="scientific">Rudanella paleaurantiibacter</name>
    <dbReference type="NCBI Taxonomy" id="2614655"/>
    <lineage>
        <taxon>Bacteria</taxon>
        <taxon>Pseudomonadati</taxon>
        <taxon>Bacteroidota</taxon>
        <taxon>Cytophagia</taxon>
        <taxon>Cytophagales</taxon>
        <taxon>Cytophagaceae</taxon>
        <taxon>Rudanella</taxon>
    </lineage>
</organism>
<feature type="domain" description="HNH nuclease" evidence="1">
    <location>
        <begin position="20"/>
        <end position="60"/>
    </location>
</feature>
<dbReference type="Gene3D" id="3.90.75.20">
    <property type="match status" value="1"/>
</dbReference>
<evidence type="ECO:0000259" key="1">
    <source>
        <dbReference type="Pfam" id="PF13392"/>
    </source>
</evidence>
<keyword evidence="3" id="KW-1185">Reference proteome</keyword>